<protein>
    <recommendedName>
        <fullName evidence="3">UV radiation resistance-associated gene protein</fullName>
    </recommendedName>
</protein>
<evidence type="ECO:0000256" key="1">
    <source>
        <dbReference type="SAM" id="MobiDB-lite"/>
    </source>
</evidence>
<dbReference type="GO" id="GO:0005768">
    <property type="term" value="C:endosome"/>
    <property type="evidence" value="ECO:0007669"/>
    <property type="project" value="TreeGrafter"/>
</dbReference>
<name>A0A182J1M0_ANOAO</name>
<sequence length="857" mass="95531">MFDRPRCRDWSPLSTQQLRLRSLIQISGHNIVLPEPTPSERGRKCTVYYTLHQTPQAAPFYTSEKLDLHRNVLWAEIDCPATIKSSLRSVCVRVWMQIAGGRTGKVAKPDDDQQGHDDDRRQGINETGEDAVPTEQTIKQTPQVDTAGMDGRPDRADAVRRTSDTERVLFVWGVFFSGLVPLVRRSEKRLRPNTLVFQMHGGFFTSASCILEPDERARTGPAEDTLKIPKTPAKLSSSGSAGVTATIPIDGGRRGGRGGRGTADNVLHCDTSNNSSPLSPHPHHAQFGSSSPSNHHQHHHHHWYFANGGVLGVEKLAISPADGGRVGSDRGGGADAGAGGALFQPASTSPTRWAEPSETNLKIRYLHMEFAPSEVRTSYDLARLLAVQERQRRTRYEADSVKSLIERICMKSAYCLNLELFDSSKHVLVYRTAGEHHQRRTGGMGKQLSRLLYQEREPIDPVVLLRGQNLRRDIERARFRCRLLAQERDRIAQGVLQPLRNKLNMLCDRNIERESALMERYRTYGREKEQLYQQKMAYASQKDSVRDVCGKVLMVRHRLLRELNGIYYIKPTNQGIYTINDVPLPNAESYTDSTPALALSVALGFVAHAVMMCSSFLDIPLRNPIRYDGSRSKIVDHIKLLPTVDREFPLHCRSGPAPNALLYGVYLLNQNISQLKHQLSLSRGDPRATLVNLQDVLAIPFGRGSEGPLNRELEEPFQMLPTSVFGSSAGDLKLSPAYNSLPGVVSSSGSSSSGSFLRESPSNSRISRSVDIYTDRFQGQARRQVQVLQQRQLQFTQRQPARNCCSSGGSSGSGDQQHHHPTQRRGCDSKFSSDPILTQGGQTSMQRPFDFEGGKKF</sequence>
<feature type="compositionally biased region" description="Polar residues" evidence="1">
    <location>
        <begin position="234"/>
        <end position="243"/>
    </location>
</feature>
<dbReference type="VEuPathDB" id="VectorBase:AATE009630"/>
<dbReference type="GO" id="GO:0000149">
    <property type="term" value="F:SNARE binding"/>
    <property type="evidence" value="ECO:0007669"/>
    <property type="project" value="TreeGrafter"/>
</dbReference>
<evidence type="ECO:0000313" key="2">
    <source>
        <dbReference type="EnsemblMetazoa" id="AATE009630-PA.1"/>
    </source>
</evidence>
<feature type="region of interest" description="Disordered" evidence="1">
    <location>
        <begin position="220"/>
        <end position="299"/>
    </location>
</feature>
<proteinExistence type="predicted"/>
<dbReference type="PANTHER" id="PTHR15157">
    <property type="entry name" value="UV RADIATION RESISTANCE-ASSOCIATED GENE PROTEIN"/>
    <property type="match status" value="1"/>
</dbReference>
<evidence type="ECO:0008006" key="3">
    <source>
        <dbReference type="Google" id="ProtNLM"/>
    </source>
</evidence>
<feature type="region of interest" description="Disordered" evidence="1">
    <location>
        <begin position="103"/>
        <end position="135"/>
    </location>
</feature>
<reference evidence="2" key="1">
    <citation type="submission" date="2022-08" db="UniProtKB">
        <authorList>
            <consortium name="EnsemblMetazoa"/>
        </authorList>
    </citation>
    <scope>IDENTIFICATION</scope>
    <source>
        <strain evidence="2">EBRO</strain>
    </source>
</reference>
<organism evidence="2">
    <name type="scientific">Anopheles atroparvus</name>
    <name type="common">European mosquito</name>
    <dbReference type="NCBI Taxonomy" id="41427"/>
    <lineage>
        <taxon>Eukaryota</taxon>
        <taxon>Metazoa</taxon>
        <taxon>Ecdysozoa</taxon>
        <taxon>Arthropoda</taxon>
        <taxon>Hexapoda</taxon>
        <taxon>Insecta</taxon>
        <taxon>Pterygota</taxon>
        <taxon>Neoptera</taxon>
        <taxon>Endopterygota</taxon>
        <taxon>Diptera</taxon>
        <taxon>Nematocera</taxon>
        <taxon>Culicoidea</taxon>
        <taxon>Culicidae</taxon>
        <taxon>Anophelinae</taxon>
        <taxon>Anopheles</taxon>
    </lineage>
</organism>
<feature type="region of interest" description="Disordered" evidence="1">
    <location>
        <begin position="322"/>
        <end position="354"/>
    </location>
</feature>
<dbReference type="PANTHER" id="PTHR15157:SF5">
    <property type="entry name" value="UV RADIATION RESISTANCE-ASSOCIATED GENE PROTEIN"/>
    <property type="match status" value="1"/>
</dbReference>
<dbReference type="GO" id="GO:0035493">
    <property type="term" value="P:SNARE complex assembly"/>
    <property type="evidence" value="ECO:0007669"/>
    <property type="project" value="TreeGrafter"/>
</dbReference>
<feature type="compositionally biased region" description="Gly residues" evidence="1">
    <location>
        <begin position="324"/>
        <end position="340"/>
    </location>
</feature>
<accession>A0A182J1M0</accession>
<dbReference type="GO" id="GO:0000323">
    <property type="term" value="C:lytic vacuole"/>
    <property type="evidence" value="ECO:0007669"/>
    <property type="project" value="TreeGrafter"/>
</dbReference>
<dbReference type="AlphaFoldDB" id="A0A182J1M0"/>
<feature type="region of interest" description="Disordered" evidence="1">
    <location>
        <begin position="792"/>
        <end position="857"/>
    </location>
</feature>
<dbReference type="STRING" id="41427.A0A182J1M0"/>
<feature type="compositionally biased region" description="Polar residues" evidence="1">
    <location>
        <begin position="830"/>
        <end position="846"/>
    </location>
</feature>
<dbReference type="EnsemblMetazoa" id="AATE009630-RA">
    <property type="protein sequence ID" value="AATE009630-PA.1"/>
    <property type="gene ID" value="AATE009630"/>
</dbReference>
<feature type="compositionally biased region" description="Basic and acidic residues" evidence="1">
    <location>
        <begin position="107"/>
        <end position="123"/>
    </location>
</feature>